<gene>
    <name evidence="1" type="ORF">MFMK1_002262</name>
</gene>
<protein>
    <recommendedName>
        <fullName evidence="3">Com family DNA-binding transcriptional regulator</fullName>
    </recommendedName>
</protein>
<dbReference type="RefSeq" id="WP_366921845.1">
    <property type="nucleotide sequence ID" value="NZ_CP121694.1"/>
</dbReference>
<evidence type="ECO:0000313" key="1">
    <source>
        <dbReference type="EMBL" id="WRO22433.1"/>
    </source>
</evidence>
<organism evidence="1 2">
    <name type="scientific">Metallumcola ferriviriculae</name>
    <dbReference type="NCBI Taxonomy" id="3039180"/>
    <lineage>
        <taxon>Bacteria</taxon>
        <taxon>Bacillati</taxon>
        <taxon>Bacillota</taxon>
        <taxon>Clostridia</taxon>
        <taxon>Neomoorellales</taxon>
        <taxon>Desulfitibacteraceae</taxon>
        <taxon>Metallumcola</taxon>
    </lineage>
</organism>
<dbReference type="AlphaFoldDB" id="A0AAU0UM60"/>
<keyword evidence="2" id="KW-1185">Reference proteome</keyword>
<dbReference type="EMBL" id="CP121694">
    <property type="protein sequence ID" value="WRO22433.1"/>
    <property type="molecule type" value="Genomic_DNA"/>
</dbReference>
<dbReference type="KEGG" id="dbc:MFMK1_002262"/>
<evidence type="ECO:0008006" key="3">
    <source>
        <dbReference type="Google" id="ProtNLM"/>
    </source>
</evidence>
<reference evidence="1 2" key="1">
    <citation type="submission" date="2023-04" db="EMBL/GenBank/DDBJ databases">
        <authorList>
            <person name="Hsu D."/>
        </authorList>
    </citation>
    <scope>NUCLEOTIDE SEQUENCE [LARGE SCALE GENOMIC DNA]</scope>
    <source>
        <strain evidence="1 2">MK1</strain>
    </source>
</reference>
<accession>A0AAU0UM60</accession>
<sequence>MQDIRCVCNKIICQVDEGAIVIKCRHCKRFIIIRTHGDVTVETSVNDKKVNMDYKKISSL</sequence>
<name>A0AAU0UM60_9FIRM</name>
<dbReference type="Proteomes" id="UP001329915">
    <property type="component" value="Chromosome"/>
</dbReference>
<evidence type="ECO:0000313" key="2">
    <source>
        <dbReference type="Proteomes" id="UP001329915"/>
    </source>
</evidence>
<proteinExistence type="predicted"/>